<dbReference type="Pfam" id="PF00534">
    <property type="entry name" value="Glycos_transf_1"/>
    <property type="match status" value="1"/>
</dbReference>
<feature type="domain" description="Glycosyltransferase subfamily 4-like N-terminal" evidence="2">
    <location>
        <begin position="13"/>
        <end position="171"/>
    </location>
</feature>
<dbReference type="CDD" id="cd03808">
    <property type="entry name" value="GT4_CapM-like"/>
    <property type="match status" value="1"/>
</dbReference>
<dbReference type="GO" id="GO:0016757">
    <property type="term" value="F:glycosyltransferase activity"/>
    <property type="evidence" value="ECO:0007669"/>
    <property type="project" value="InterPro"/>
</dbReference>
<dbReference type="Proteomes" id="UP000180235">
    <property type="component" value="Chromosome"/>
</dbReference>
<evidence type="ECO:0000259" key="2">
    <source>
        <dbReference type="Pfam" id="PF13439"/>
    </source>
</evidence>
<dbReference type="PANTHER" id="PTHR12526">
    <property type="entry name" value="GLYCOSYLTRANSFERASE"/>
    <property type="match status" value="1"/>
</dbReference>
<accession>A0A1J0A949</accession>
<dbReference type="OrthoDB" id="9806653at2"/>
<dbReference type="Pfam" id="PF13439">
    <property type="entry name" value="Glyco_transf_4"/>
    <property type="match status" value="1"/>
</dbReference>
<feature type="domain" description="Glycosyl transferase family 1" evidence="1">
    <location>
        <begin position="183"/>
        <end position="339"/>
    </location>
</feature>
<gene>
    <name evidence="3" type="ORF">GlitD10_0163</name>
</gene>
<dbReference type="InterPro" id="IPR028098">
    <property type="entry name" value="Glyco_trans_4-like_N"/>
</dbReference>
<protein>
    <submittedName>
        <fullName evidence="3">Putative glycosyl transferase</fullName>
    </submittedName>
</protein>
<name>A0A1J0A949_9CYAN</name>
<dbReference type="AlphaFoldDB" id="A0A1J0A949"/>
<dbReference type="KEGG" id="glt:GlitD10_0163"/>
<keyword evidence="3" id="KW-0808">Transferase</keyword>
<reference evidence="3 4" key="1">
    <citation type="submission" date="2016-10" db="EMBL/GenBank/DDBJ databases">
        <title>Description of Gloeomargarita lithophora gen. nov., sp. nov., a thylakoid-bearing basal-branching cyanobacterium with intracellular carbonates, and proposal for Gloeomargaritales ord. nov.</title>
        <authorList>
            <person name="Moreira D."/>
            <person name="Tavera R."/>
            <person name="Benzerara K."/>
            <person name="Skouri-Panet F."/>
            <person name="Couradeau E."/>
            <person name="Gerard E."/>
            <person name="Loussert C."/>
            <person name="Novelo E."/>
            <person name="Zivanovic Y."/>
            <person name="Lopez-Garcia P."/>
        </authorList>
    </citation>
    <scope>NUCLEOTIDE SEQUENCE [LARGE SCALE GENOMIC DNA]</scope>
    <source>
        <strain evidence="3 4">D10</strain>
    </source>
</reference>
<dbReference type="RefSeq" id="WP_071453197.1">
    <property type="nucleotide sequence ID" value="NZ_CP017675.1"/>
</dbReference>
<evidence type="ECO:0000313" key="4">
    <source>
        <dbReference type="Proteomes" id="UP000180235"/>
    </source>
</evidence>
<proteinExistence type="predicted"/>
<evidence type="ECO:0000313" key="3">
    <source>
        <dbReference type="EMBL" id="APB32464.1"/>
    </source>
</evidence>
<dbReference type="PANTHER" id="PTHR12526:SF638">
    <property type="entry name" value="SPORE COAT PROTEIN SA"/>
    <property type="match status" value="1"/>
</dbReference>
<organism evidence="3 4">
    <name type="scientific">Gloeomargarita lithophora Alchichica-D10</name>
    <dbReference type="NCBI Taxonomy" id="1188229"/>
    <lineage>
        <taxon>Bacteria</taxon>
        <taxon>Bacillati</taxon>
        <taxon>Cyanobacteriota</taxon>
        <taxon>Cyanophyceae</taxon>
        <taxon>Gloeomargaritales</taxon>
        <taxon>Gloeomargaritaceae</taxon>
        <taxon>Gloeomargarita</taxon>
    </lineage>
</organism>
<dbReference type="EMBL" id="CP017675">
    <property type="protein sequence ID" value="APB32464.1"/>
    <property type="molecule type" value="Genomic_DNA"/>
</dbReference>
<sequence>MYICFLVTRGDAIGGAQIHVKDLGYQLMQLGHRVGVISGAGEPLQKLLKQHQIPHYIIPELVRPIDLIKDAQALVKLHRLLIEIRPDLISIHSSKAGILGRLVCYQQQIPFLFTVHGWSFATPGWTAPLYQILERLFATITPKIICVAETIRHQGIKLGLPPAQLVTIYNAMPDIHPELRAQPERGSPVRIMMIGRLEPQKAQADLLRAVAELNRSDVQVDLVGDGSLLASLEQLVTQLNLTAQVTFWGYRADVANLLAQAHIFVLISHWEAFPRSTLEAMRAGLPVIISDVGGAAEAVIPGVTGYVVPPGDQGQLILCLKHLIDDPEHRLLLGQAGRQHYEKLFTFERLVQQTLKVYGELLDFAPQVTSGATD</sequence>
<dbReference type="SUPFAM" id="SSF53756">
    <property type="entry name" value="UDP-Glycosyltransferase/glycogen phosphorylase"/>
    <property type="match status" value="1"/>
</dbReference>
<evidence type="ECO:0000259" key="1">
    <source>
        <dbReference type="Pfam" id="PF00534"/>
    </source>
</evidence>
<dbReference type="InterPro" id="IPR001296">
    <property type="entry name" value="Glyco_trans_1"/>
</dbReference>
<dbReference type="STRING" id="1188229.GlitD10_0163"/>
<keyword evidence="4" id="KW-1185">Reference proteome</keyword>
<dbReference type="Gene3D" id="3.40.50.2000">
    <property type="entry name" value="Glycogen Phosphorylase B"/>
    <property type="match status" value="2"/>
</dbReference>